<feature type="compositionally biased region" description="Polar residues" evidence="1">
    <location>
        <begin position="9"/>
        <end position="32"/>
    </location>
</feature>
<organism evidence="2 3">
    <name type="scientific">Kwoniella heveanensis BCC8398</name>
    <dbReference type="NCBI Taxonomy" id="1296120"/>
    <lineage>
        <taxon>Eukaryota</taxon>
        <taxon>Fungi</taxon>
        <taxon>Dikarya</taxon>
        <taxon>Basidiomycota</taxon>
        <taxon>Agaricomycotina</taxon>
        <taxon>Tremellomycetes</taxon>
        <taxon>Tremellales</taxon>
        <taxon>Cryptococcaceae</taxon>
        <taxon>Kwoniella</taxon>
    </lineage>
</organism>
<accession>A0A1B9GX88</accession>
<protein>
    <submittedName>
        <fullName evidence="2">Uncharacterized protein</fullName>
    </submittedName>
</protein>
<proteinExistence type="predicted"/>
<evidence type="ECO:0000313" key="3">
    <source>
        <dbReference type="Proteomes" id="UP000092666"/>
    </source>
</evidence>
<dbReference type="OrthoDB" id="2565363at2759"/>
<feature type="compositionally biased region" description="Polar residues" evidence="1">
    <location>
        <begin position="368"/>
        <end position="377"/>
    </location>
</feature>
<name>A0A1B9GX88_9TREE</name>
<feature type="compositionally biased region" description="Basic and acidic residues" evidence="1">
    <location>
        <begin position="129"/>
        <end position="140"/>
    </location>
</feature>
<feature type="region of interest" description="Disordered" evidence="1">
    <location>
        <begin position="457"/>
        <end position="477"/>
    </location>
</feature>
<dbReference type="Proteomes" id="UP000092666">
    <property type="component" value="Unassembled WGS sequence"/>
</dbReference>
<feature type="compositionally biased region" description="Polar residues" evidence="1">
    <location>
        <begin position="108"/>
        <end position="118"/>
    </location>
</feature>
<reference evidence="3" key="2">
    <citation type="submission" date="2013-12" db="EMBL/GenBank/DDBJ databases">
        <title>Evolution of pathogenesis and genome organization in the Tremellales.</title>
        <authorList>
            <person name="Cuomo C."/>
            <person name="Litvintseva A."/>
            <person name="Heitman J."/>
            <person name="Chen Y."/>
            <person name="Sun S."/>
            <person name="Springer D."/>
            <person name="Dromer F."/>
            <person name="Young S."/>
            <person name="Zeng Q."/>
            <person name="Chapman S."/>
            <person name="Gujja S."/>
            <person name="Saif S."/>
            <person name="Birren B."/>
        </authorList>
    </citation>
    <scope>NUCLEOTIDE SEQUENCE [LARGE SCALE GENOMIC DNA]</scope>
    <source>
        <strain evidence="3">BCC8398</strain>
    </source>
</reference>
<dbReference type="EMBL" id="KI669498">
    <property type="protein sequence ID" value="OCF35565.1"/>
    <property type="molecule type" value="Genomic_DNA"/>
</dbReference>
<reference evidence="2 3" key="1">
    <citation type="submission" date="2013-07" db="EMBL/GenBank/DDBJ databases">
        <title>The Genome Sequence of Cryptococcus heveanensis BCC8398.</title>
        <authorList>
            <consortium name="The Broad Institute Genome Sequencing Platform"/>
            <person name="Cuomo C."/>
            <person name="Litvintseva A."/>
            <person name="Chen Y."/>
            <person name="Heitman J."/>
            <person name="Sun S."/>
            <person name="Springer D."/>
            <person name="Dromer F."/>
            <person name="Young S.K."/>
            <person name="Zeng Q."/>
            <person name="Gargeya S."/>
            <person name="Fitzgerald M."/>
            <person name="Abouelleil A."/>
            <person name="Alvarado L."/>
            <person name="Berlin A.M."/>
            <person name="Chapman S.B."/>
            <person name="Dewar J."/>
            <person name="Goldberg J."/>
            <person name="Griggs A."/>
            <person name="Gujja S."/>
            <person name="Hansen M."/>
            <person name="Howarth C."/>
            <person name="Imamovic A."/>
            <person name="Larimer J."/>
            <person name="McCowan C."/>
            <person name="Murphy C."/>
            <person name="Pearson M."/>
            <person name="Priest M."/>
            <person name="Roberts A."/>
            <person name="Saif S."/>
            <person name="Shea T."/>
            <person name="Sykes S."/>
            <person name="Wortman J."/>
            <person name="Nusbaum C."/>
            <person name="Birren B."/>
        </authorList>
    </citation>
    <scope>NUCLEOTIDE SEQUENCE [LARGE SCALE GENOMIC DNA]</scope>
    <source>
        <strain evidence="2 3">BCC8398</strain>
    </source>
</reference>
<feature type="compositionally biased region" description="Low complexity" evidence="1">
    <location>
        <begin position="205"/>
        <end position="219"/>
    </location>
</feature>
<feature type="region of interest" description="Disordered" evidence="1">
    <location>
        <begin position="177"/>
        <end position="231"/>
    </location>
</feature>
<sequence length="669" mass="75084">MAGKRSRSRASVTIDSPASASTIRLVQKNATPSPAARALRPRKSTKPEPDSPLATPKRPIRTPAKEREPPFPFDEADLLSLRSASKLRPLKLPTTESAKKTPRKKAKTSWNLAVTPTGSRPLPGSSSSSHERTPKSDRSRKILVSKGVRSTGKRSFSNSDSELELIRVEEDEALQGACRTPATRLTVPRSRHIPNVSSTLPPPSSSLSPLSSRIFSSPLTEDSRSYSDEEEHLPGMKEIIALCDAKSEAEDQIVDRSSAQGAETTRFKPTPLPDGVDIGDSVFVKLGYNWYFGKLVGYTPATNFQDQKRGKDIWTVKSMLGSQISKRPEGNILTVYDERIATCTLAEWTTRQREFPSDALFRPPTPEPSTVANSPVDSEQPFDVLSRHRQLYAIRPRLQAIISDAYPPAKWRADLFFGSAKDRTSLNQKVIYGDIHDDEISDVIIPELKRWARRAEVVRGKGRQGQPPKPTGSDRYDRMRSAAQVDEYITNVLLPEAIIELCIRSYNLTADGQEEEEDHPTTDELEMEQAEDDLLPFELNSTEDGDTGDHTELMDTAIRDVKAALSAENPFSSSYSANRRDRHTQQDPSFRLYEKARSKLLKLHAENDRIQWESRAAELRSARRQMRRKLGLPEDEVSKEEMVAWKAEKAGNLVQRWSGRRTKAVNYRE</sequence>
<evidence type="ECO:0000313" key="2">
    <source>
        <dbReference type="EMBL" id="OCF35565.1"/>
    </source>
</evidence>
<feature type="region of interest" description="Disordered" evidence="1">
    <location>
        <begin position="357"/>
        <end position="378"/>
    </location>
</feature>
<feature type="compositionally biased region" description="Basic and acidic residues" evidence="1">
    <location>
        <begin position="221"/>
        <end position="231"/>
    </location>
</feature>
<evidence type="ECO:0000256" key="1">
    <source>
        <dbReference type="SAM" id="MobiDB-lite"/>
    </source>
</evidence>
<dbReference type="STRING" id="1296120.A0A1B9GX88"/>
<feature type="region of interest" description="Disordered" evidence="1">
    <location>
        <begin position="1"/>
        <end position="162"/>
    </location>
</feature>
<dbReference type="AlphaFoldDB" id="A0A1B9GX88"/>
<keyword evidence="3" id="KW-1185">Reference proteome</keyword>
<gene>
    <name evidence="2" type="ORF">I316_02618</name>
</gene>